<dbReference type="AlphaFoldDB" id="A0A0N4WZ05"/>
<gene>
    <name evidence="1" type="ORF">HPLM_LOCUS17132</name>
</gene>
<name>A0A0N4WZ05_HAEPC</name>
<keyword evidence="2" id="KW-1185">Reference proteome</keyword>
<dbReference type="WBParaSite" id="HPLM_0001714001-mRNA-1">
    <property type="protein sequence ID" value="HPLM_0001714001-mRNA-1"/>
    <property type="gene ID" value="HPLM_0001714001"/>
</dbReference>
<accession>A0A0N4WZ05</accession>
<reference evidence="1 2" key="2">
    <citation type="submission" date="2018-11" db="EMBL/GenBank/DDBJ databases">
        <authorList>
            <consortium name="Pathogen Informatics"/>
        </authorList>
    </citation>
    <scope>NUCLEOTIDE SEQUENCE [LARGE SCALE GENOMIC DNA]</scope>
    <source>
        <strain evidence="1 2">MHpl1</strain>
    </source>
</reference>
<evidence type="ECO:0000313" key="2">
    <source>
        <dbReference type="Proteomes" id="UP000268014"/>
    </source>
</evidence>
<dbReference type="Proteomes" id="UP000268014">
    <property type="component" value="Unassembled WGS sequence"/>
</dbReference>
<dbReference type="EMBL" id="UZAF01019786">
    <property type="protein sequence ID" value="VDO63549.1"/>
    <property type="molecule type" value="Genomic_DNA"/>
</dbReference>
<sequence>MAPQSLRFFCFVDFPHSRWKTSTIQRDLLEQLGLTVNITAEFCFYVVLKVFTHNQFPS</sequence>
<evidence type="ECO:0000313" key="3">
    <source>
        <dbReference type="WBParaSite" id="HPLM_0001714001-mRNA-1"/>
    </source>
</evidence>
<organism evidence="3">
    <name type="scientific">Haemonchus placei</name>
    <name type="common">Barber's pole worm</name>
    <dbReference type="NCBI Taxonomy" id="6290"/>
    <lineage>
        <taxon>Eukaryota</taxon>
        <taxon>Metazoa</taxon>
        <taxon>Ecdysozoa</taxon>
        <taxon>Nematoda</taxon>
        <taxon>Chromadorea</taxon>
        <taxon>Rhabditida</taxon>
        <taxon>Rhabditina</taxon>
        <taxon>Rhabditomorpha</taxon>
        <taxon>Strongyloidea</taxon>
        <taxon>Trichostrongylidae</taxon>
        <taxon>Haemonchus</taxon>
    </lineage>
</organism>
<proteinExistence type="predicted"/>
<evidence type="ECO:0000313" key="1">
    <source>
        <dbReference type="EMBL" id="VDO63549.1"/>
    </source>
</evidence>
<protein>
    <submittedName>
        <fullName evidence="3">Transposase</fullName>
    </submittedName>
</protein>
<reference evidence="3" key="1">
    <citation type="submission" date="2017-02" db="UniProtKB">
        <authorList>
            <consortium name="WormBaseParasite"/>
        </authorList>
    </citation>
    <scope>IDENTIFICATION</scope>
</reference>